<evidence type="ECO:0000256" key="1">
    <source>
        <dbReference type="SAM" id="MobiDB-lite"/>
    </source>
</evidence>
<evidence type="ECO:0000256" key="2">
    <source>
        <dbReference type="SAM" id="Phobius"/>
    </source>
</evidence>
<sequence>MDQEVHHRHLSPLYGLFHGHTTTVEDTTELLLQLKKPLLELKKDELSVKHTTFSEKLILFVPAAFCFTAALAKMLVQSTYKDLPPPAACTFQGQMPPSYRAEGLGRHKPSTFSGKKATPA</sequence>
<evidence type="ECO:0000313" key="3">
    <source>
        <dbReference type="EMBL" id="KAK4769347.1"/>
    </source>
</evidence>
<feature type="transmembrane region" description="Helical" evidence="2">
    <location>
        <begin position="57"/>
        <end position="76"/>
    </location>
</feature>
<organism evidence="3 4">
    <name type="scientific">Trapa natans</name>
    <name type="common">Water chestnut</name>
    <dbReference type="NCBI Taxonomy" id="22666"/>
    <lineage>
        <taxon>Eukaryota</taxon>
        <taxon>Viridiplantae</taxon>
        <taxon>Streptophyta</taxon>
        <taxon>Embryophyta</taxon>
        <taxon>Tracheophyta</taxon>
        <taxon>Spermatophyta</taxon>
        <taxon>Magnoliopsida</taxon>
        <taxon>eudicotyledons</taxon>
        <taxon>Gunneridae</taxon>
        <taxon>Pentapetalae</taxon>
        <taxon>rosids</taxon>
        <taxon>malvids</taxon>
        <taxon>Myrtales</taxon>
        <taxon>Lythraceae</taxon>
        <taxon>Trapa</taxon>
    </lineage>
</organism>
<accession>A0AAN7KMH1</accession>
<protein>
    <submittedName>
        <fullName evidence="3">Uncharacterized protein</fullName>
    </submittedName>
</protein>
<keyword evidence="2" id="KW-0812">Transmembrane</keyword>
<dbReference type="AlphaFoldDB" id="A0AAN7KMH1"/>
<name>A0AAN7KMH1_TRANT</name>
<keyword evidence="4" id="KW-1185">Reference proteome</keyword>
<keyword evidence="2" id="KW-0472">Membrane</keyword>
<comment type="caution">
    <text evidence="3">The sequence shown here is derived from an EMBL/GenBank/DDBJ whole genome shotgun (WGS) entry which is preliminary data.</text>
</comment>
<feature type="region of interest" description="Disordered" evidence="1">
    <location>
        <begin position="100"/>
        <end position="120"/>
    </location>
</feature>
<gene>
    <name evidence="3" type="ORF">SAY86_027497</name>
</gene>
<proteinExistence type="predicted"/>
<keyword evidence="2" id="KW-1133">Transmembrane helix</keyword>
<reference evidence="3 4" key="1">
    <citation type="journal article" date="2023" name="Hortic Res">
        <title>Pangenome of water caltrop reveals structural variations and asymmetric subgenome divergence after allopolyploidization.</title>
        <authorList>
            <person name="Zhang X."/>
            <person name="Chen Y."/>
            <person name="Wang L."/>
            <person name="Yuan Y."/>
            <person name="Fang M."/>
            <person name="Shi L."/>
            <person name="Lu R."/>
            <person name="Comes H.P."/>
            <person name="Ma Y."/>
            <person name="Chen Y."/>
            <person name="Huang G."/>
            <person name="Zhou Y."/>
            <person name="Zheng Z."/>
            <person name="Qiu Y."/>
        </authorList>
    </citation>
    <scope>NUCLEOTIDE SEQUENCE [LARGE SCALE GENOMIC DNA]</scope>
    <source>
        <strain evidence="3">F231</strain>
    </source>
</reference>
<evidence type="ECO:0000313" key="4">
    <source>
        <dbReference type="Proteomes" id="UP001346149"/>
    </source>
</evidence>
<dbReference type="EMBL" id="JAXQNO010000021">
    <property type="protein sequence ID" value="KAK4769347.1"/>
    <property type="molecule type" value="Genomic_DNA"/>
</dbReference>
<dbReference type="Proteomes" id="UP001346149">
    <property type="component" value="Unassembled WGS sequence"/>
</dbReference>